<sequence>MRCTGLLITLLLLAPPAGPCLAQAPDDAETPRSEESPDRLQHAADIAVESALLQLGIDAAERGDFDTARQLLRRAAERGDAALQFDFARSLTDGSLGPADTKESAIWLRRAAMGGLAKAQRALANAYLDGVGVPQHAYAAKFWGEVALSAGETQPVHPVGTGEPDYEAELKRRASRWRLGNPGMPYAEGIVVFQPIPDEPDSPFGPLERWVIIDALPEAGSHGMDLLFSPELIARQQGSEHELASRHLRVSLDPAGSPISAQIVDGARTYSIQPTQLRLDLSVDTMRLSGSLATPEPSGPQLKGAYIELKFEMPALDAATAP</sequence>
<name>A0ABT0GMT4_9GAMM</name>
<dbReference type="EMBL" id="JALNMH010000016">
    <property type="protein sequence ID" value="MCK7595305.1"/>
    <property type="molecule type" value="Genomic_DNA"/>
</dbReference>
<organism evidence="2 3">
    <name type="scientific">Pseudomarimonas salicorniae</name>
    <dbReference type="NCBI Taxonomy" id="2933270"/>
    <lineage>
        <taxon>Bacteria</taxon>
        <taxon>Pseudomonadati</taxon>
        <taxon>Pseudomonadota</taxon>
        <taxon>Gammaproteobacteria</taxon>
        <taxon>Lysobacterales</taxon>
        <taxon>Lysobacteraceae</taxon>
        <taxon>Pseudomarimonas</taxon>
    </lineage>
</organism>
<dbReference type="Pfam" id="PF08238">
    <property type="entry name" value="Sel1"/>
    <property type="match status" value="3"/>
</dbReference>
<dbReference type="SUPFAM" id="SSF81901">
    <property type="entry name" value="HCP-like"/>
    <property type="match status" value="1"/>
</dbReference>
<evidence type="ECO:0000313" key="2">
    <source>
        <dbReference type="EMBL" id="MCK7595305.1"/>
    </source>
</evidence>
<accession>A0ABT0GMT4</accession>
<dbReference type="Gene3D" id="1.25.40.10">
    <property type="entry name" value="Tetratricopeptide repeat domain"/>
    <property type="match status" value="1"/>
</dbReference>
<proteinExistence type="predicted"/>
<dbReference type="Proteomes" id="UP001431449">
    <property type="component" value="Unassembled WGS sequence"/>
</dbReference>
<keyword evidence="3" id="KW-1185">Reference proteome</keyword>
<feature type="signal peptide" evidence="1">
    <location>
        <begin position="1"/>
        <end position="22"/>
    </location>
</feature>
<comment type="caution">
    <text evidence="2">The sequence shown here is derived from an EMBL/GenBank/DDBJ whole genome shotgun (WGS) entry which is preliminary data.</text>
</comment>
<dbReference type="InterPro" id="IPR006597">
    <property type="entry name" value="Sel1-like"/>
</dbReference>
<dbReference type="RefSeq" id="WP_248211152.1">
    <property type="nucleotide sequence ID" value="NZ_JALNMH010000016.1"/>
</dbReference>
<dbReference type="InterPro" id="IPR011990">
    <property type="entry name" value="TPR-like_helical_dom_sf"/>
</dbReference>
<protein>
    <submittedName>
        <fullName evidence="2">Sel1 repeat family protein</fullName>
    </submittedName>
</protein>
<feature type="chain" id="PRO_5046466870" evidence="1">
    <location>
        <begin position="23"/>
        <end position="322"/>
    </location>
</feature>
<keyword evidence="1" id="KW-0732">Signal</keyword>
<reference evidence="2" key="1">
    <citation type="submission" date="2022-04" db="EMBL/GenBank/DDBJ databases">
        <title>Lysobacter sp. CAU 1642 isolated from sea sand.</title>
        <authorList>
            <person name="Kim W."/>
        </authorList>
    </citation>
    <scope>NUCLEOTIDE SEQUENCE</scope>
    <source>
        <strain evidence="2">CAU 1642</strain>
    </source>
</reference>
<evidence type="ECO:0000313" key="3">
    <source>
        <dbReference type="Proteomes" id="UP001431449"/>
    </source>
</evidence>
<gene>
    <name evidence="2" type="ORF">M0G41_16720</name>
</gene>
<dbReference type="SMART" id="SM00671">
    <property type="entry name" value="SEL1"/>
    <property type="match status" value="3"/>
</dbReference>
<evidence type="ECO:0000256" key="1">
    <source>
        <dbReference type="SAM" id="SignalP"/>
    </source>
</evidence>